<organism evidence="3 4">
    <name type="scientific">Cyberlindnera jadinii (strain ATCC 18201 / CBS 1600 / BCRC 20928 / JCM 3617 / NBRC 0987 / NRRL Y-1542)</name>
    <name type="common">Torula yeast</name>
    <name type="synonym">Candida utilis</name>
    <dbReference type="NCBI Taxonomy" id="983966"/>
    <lineage>
        <taxon>Eukaryota</taxon>
        <taxon>Fungi</taxon>
        <taxon>Dikarya</taxon>
        <taxon>Ascomycota</taxon>
        <taxon>Saccharomycotina</taxon>
        <taxon>Saccharomycetes</taxon>
        <taxon>Phaffomycetales</taxon>
        <taxon>Phaffomycetaceae</taxon>
        <taxon>Cyberlindnera</taxon>
    </lineage>
</organism>
<proteinExistence type="predicted"/>
<dbReference type="PANTHER" id="PTHR36424">
    <property type="entry name" value="PHEROMONE-REGULATED MEMBRANE PROTEIN 6"/>
    <property type="match status" value="1"/>
</dbReference>
<reference evidence="4" key="1">
    <citation type="journal article" date="2015" name="J. Biotechnol.">
        <title>The structure of the Cyberlindnera jadinii genome and its relation to Candida utilis analyzed by the occurrence of single nucleotide polymorphisms.</title>
        <authorList>
            <person name="Rupp O."/>
            <person name="Brinkrolf K."/>
            <person name="Buerth C."/>
            <person name="Kunigo M."/>
            <person name="Schneider J."/>
            <person name="Jaenicke S."/>
            <person name="Goesmann A."/>
            <person name="Puehler A."/>
            <person name="Jaeger K.-E."/>
            <person name="Ernst J.F."/>
        </authorList>
    </citation>
    <scope>NUCLEOTIDE SEQUENCE [LARGE SCALE GENOMIC DNA]</scope>
    <source>
        <strain evidence="4">ATCC 18201 / CBS 1600 / BCRC 20928 / JCM 3617 / NBRC 0987 / NRRL Y-1542</strain>
    </source>
</reference>
<protein>
    <submittedName>
        <fullName evidence="3">Uncharacterized protein</fullName>
    </submittedName>
</protein>
<name>A0A0H5CIL3_CYBJN</name>
<evidence type="ECO:0000313" key="3">
    <source>
        <dbReference type="EMBL" id="CEP24394.1"/>
    </source>
</evidence>
<keyword evidence="2" id="KW-0472">Membrane</keyword>
<keyword evidence="2" id="KW-1133">Transmembrane helix</keyword>
<feature type="compositionally biased region" description="Low complexity" evidence="1">
    <location>
        <begin position="320"/>
        <end position="332"/>
    </location>
</feature>
<evidence type="ECO:0000256" key="1">
    <source>
        <dbReference type="SAM" id="MobiDB-lite"/>
    </source>
</evidence>
<dbReference type="Pfam" id="PF16944">
    <property type="entry name" value="KCH"/>
    <property type="match status" value="1"/>
</dbReference>
<dbReference type="GO" id="GO:0015079">
    <property type="term" value="F:potassium ion transmembrane transporter activity"/>
    <property type="evidence" value="ECO:0007669"/>
    <property type="project" value="InterPro"/>
</dbReference>
<dbReference type="GO" id="GO:0005886">
    <property type="term" value="C:plasma membrane"/>
    <property type="evidence" value="ECO:0007669"/>
    <property type="project" value="InterPro"/>
</dbReference>
<evidence type="ECO:0000313" key="4">
    <source>
        <dbReference type="Proteomes" id="UP000038830"/>
    </source>
</evidence>
<feature type="region of interest" description="Disordered" evidence="1">
    <location>
        <begin position="273"/>
        <end position="293"/>
    </location>
</feature>
<dbReference type="AlphaFoldDB" id="A0A0H5CIL3"/>
<dbReference type="InterPro" id="IPR031606">
    <property type="entry name" value="Kch1/2"/>
</dbReference>
<feature type="transmembrane region" description="Helical" evidence="2">
    <location>
        <begin position="39"/>
        <end position="62"/>
    </location>
</feature>
<keyword evidence="2" id="KW-0812">Transmembrane</keyword>
<feature type="transmembrane region" description="Helical" evidence="2">
    <location>
        <begin position="208"/>
        <end position="234"/>
    </location>
</feature>
<gene>
    <name evidence="3" type="ORF">BN1211_5204</name>
</gene>
<feature type="region of interest" description="Disordered" evidence="1">
    <location>
        <begin position="305"/>
        <end position="332"/>
    </location>
</feature>
<accession>A0A0H5CIL3</accession>
<dbReference type="PANTHER" id="PTHR36424:SF1">
    <property type="entry name" value="LOW AFFINITY K(+) TRANSPORTER 1-RELATED"/>
    <property type="match status" value="1"/>
</dbReference>
<dbReference type="EMBL" id="CDQK01000006">
    <property type="protein sequence ID" value="CEP24394.1"/>
    <property type="molecule type" value="Genomic_DNA"/>
</dbReference>
<sequence length="523" mass="60103">MFGLLKSSWERQVANALFDFIEVGAFTNYKCSTLFNYSWMLVMLSLHAALYVLDIYTCVKLLAFNEWSSMVQPYISFSVSKWLFAACIIAAIVFLIFDAVRGIRIYRTGNIALIYTNHFAKTAKSLAGYSYFCVLNAINPSNGFDKVAFYTFFTLDDSKKIIFSDSPRQVINAITLYSVLNVGDGGFWDTLKQISTTNRSEALILYSMSFSLIIWIFFVSCLFFAICFCIPVYYRIRQRGFKSLRQYVCIKVDGTVKKLARKYSQKKLLKENRKRLNAKNNPKNPFANESANIPDVELPPLASSGMRGLPKSKTWNSIDTQSSRSTESTTQLTNPFAEQYPQVVYNKNPSQVSVLKRYDDVAQQRSVYDQEPQLSHYDSQVSLYDSVHNNFSSTAHLLKSESQVSLPLPLRKPPTSSTLNSVDEHAQVPLDTTSRYPRRHVFLDEEKDIGMAYKEDEMSDFDDFDDDDDSDDYLQEASLKRSEVRPSLMIRARDIEMEDYSRFISQRQYSSDEHQSTSRKILR</sequence>
<dbReference type="Proteomes" id="UP000038830">
    <property type="component" value="Unassembled WGS sequence"/>
</dbReference>
<evidence type="ECO:0000256" key="2">
    <source>
        <dbReference type="SAM" id="Phobius"/>
    </source>
</evidence>
<feature type="transmembrane region" description="Helical" evidence="2">
    <location>
        <begin position="82"/>
        <end position="100"/>
    </location>
</feature>
<feature type="region of interest" description="Disordered" evidence="1">
    <location>
        <begin position="503"/>
        <end position="523"/>
    </location>
</feature>
<feature type="compositionally biased region" description="Low complexity" evidence="1">
    <location>
        <begin position="278"/>
        <end position="288"/>
    </location>
</feature>